<dbReference type="EMBL" id="JAQJAE010000005">
    <property type="protein sequence ID" value="KAJ5593639.1"/>
    <property type="molecule type" value="Genomic_DNA"/>
</dbReference>
<reference evidence="5" key="1">
    <citation type="journal article" date="2023" name="IMA Fungus">
        <title>Comparative genomic study of the Penicillium genus elucidates a diverse pangenome and 15 lateral gene transfer events.</title>
        <authorList>
            <person name="Petersen C."/>
            <person name="Sorensen T."/>
            <person name="Nielsen M.R."/>
            <person name="Sondergaard T.E."/>
            <person name="Sorensen J.L."/>
            <person name="Fitzpatrick D.A."/>
            <person name="Frisvad J.C."/>
            <person name="Nielsen K.L."/>
        </authorList>
    </citation>
    <scope>NUCLEOTIDE SEQUENCE</scope>
    <source>
        <strain evidence="5">IBT 12815</strain>
    </source>
</reference>
<evidence type="ECO:0000313" key="6">
    <source>
        <dbReference type="Proteomes" id="UP001213799"/>
    </source>
</evidence>
<dbReference type="Proteomes" id="UP001213799">
    <property type="component" value="Unassembled WGS sequence"/>
</dbReference>
<dbReference type="GeneID" id="81591839"/>
<dbReference type="RefSeq" id="XP_056750265.1">
    <property type="nucleotide sequence ID" value="XM_056901597.1"/>
</dbReference>
<keyword evidence="1 4" id="KW-0812">Transmembrane</keyword>
<dbReference type="AlphaFoldDB" id="A0AAD6GYX3"/>
<keyword evidence="3 4" id="KW-0472">Membrane</keyword>
<dbReference type="InterPro" id="IPR036640">
    <property type="entry name" value="ABC1_TM_sf"/>
</dbReference>
<evidence type="ECO:0000313" key="5">
    <source>
        <dbReference type="EMBL" id="KAJ5593639.1"/>
    </source>
</evidence>
<protein>
    <submittedName>
        <fullName evidence="5">ABC transporter</fullName>
    </submittedName>
</protein>
<reference evidence="5" key="2">
    <citation type="submission" date="2023-01" db="EMBL/GenBank/DDBJ databases">
        <authorList>
            <person name="Petersen C."/>
        </authorList>
    </citation>
    <scope>NUCLEOTIDE SEQUENCE</scope>
    <source>
        <strain evidence="5">IBT 12815</strain>
    </source>
</reference>
<sequence length="86" mass="9716">MDFLNSGLGMSSLYTAAAFPGQFFIKRLGALVAYFVLRLCSSVVVKATNHKYRKQIVNDMLGQDLRFFDRPENPTSALTSRTDFFL</sequence>
<evidence type="ECO:0000256" key="2">
    <source>
        <dbReference type="ARBA" id="ARBA00022989"/>
    </source>
</evidence>
<name>A0AAD6GYX3_9EURO</name>
<feature type="transmembrane region" description="Helical" evidence="4">
    <location>
        <begin position="28"/>
        <end position="45"/>
    </location>
</feature>
<dbReference type="GO" id="GO:0016020">
    <property type="term" value="C:membrane"/>
    <property type="evidence" value="ECO:0007669"/>
    <property type="project" value="InterPro"/>
</dbReference>
<evidence type="ECO:0000256" key="1">
    <source>
        <dbReference type="ARBA" id="ARBA00022692"/>
    </source>
</evidence>
<dbReference type="Gene3D" id="1.20.1560.10">
    <property type="entry name" value="ABC transporter type 1, transmembrane domain"/>
    <property type="match status" value="1"/>
</dbReference>
<evidence type="ECO:0000256" key="4">
    <source>
        <dbReference type="SAM" id="Phobius"/>
    </source>
</evidence>
<evidence type="ECO:0000256" key="3">
    <source>
        <dbReference type="ARBA" id="ARBA00023136"/>
    </source>
</evidence>
<dbReference type="SUPFAM" id="SSF90123">
    <property type="entry name" value="ABC transporter transmembrane region"/>
    <property type="match status" value="1"/>
</dbReference>
<accession>A0AAD6GYX3</accession>
<proteinExistence type="predicted"/>
<keyword evidence="6" id="KW-1185">Reference proteome</keyword>
<dbReference type="GO" id="GO:0005524">
    <property type="term" value="F:ATP binding"/>
    <property type="evidence" value="ECO:0007669"/>
    <property type="project" value="InterPro"/>
</dbReference>
<organism evidence="5 6">
    <name type="scientific">Penicillium hordei</name>
    <dbReference type="NCBI Taxonomy" id="40994"/>
    <lineage>
        <taxon>Eukaryota</taxon>
        <taxon>Fungi</taxon>
        <taxon>Dikarya</taxon>
        <taxon>Ascomycota</taxon>
        <taxon>Pezizomycotina</taxon>
        <taxon>Eurotiomycetes</taxon>
        <taxon>Eurotiomycetidae</taxon>
        <taxon>Eurotiales</taxon>
        <taxon>Aspergillaceae</taxon>
        <taxon>Penicillium</taxon>
    </lineage>
</organism>
<keyword evidence="2 4" id="KW-1133">Transmembrane helix</keyword>
<comment type="caution">
    <text evidence="5">The sequence shown here is derived from an EMBL/GenBank/DDBJ whole genome shotgun (WGS) entry which is preliminary data.</text>
</comment>
<gene>
    <name evidence="5" type="ORF">N7537_010543</name>
</gene>